<name>A0ABY1XGT9_9HYPH</name>
<reference evidence="1 2" key="1">
    <citation type="submission" date="2019-02" db="EMBL/GenBank/DDBJ databases">
        <title>The genomic architecture of introgression among sibling species of bacteria.</title>
        <authorList>
            <person name="Cavassim M.I.A."/>
            <person name="Moeskjaer S."/>
            <person name="Moslemi C."/>
            <person name="Fields B."/>
            <person name="Bachmann A."/>
            <person name="Vilhjalmsson B."/>
            <person name="Schierup M.H."/>
            <person name="Young J.P.W."/>
            <person name="Andersen S.U."/>
        </authorList>
    </citation>
    <scope>NUCLEOTIDE SEQUENCE [LARGE SCALE GENOMIC DNA]</scope>
    <source>
        <strain evidence="1 2">SM51</strain>
    </source>
</reference>
<organism evidence="1 2">
    <name type="scientific">Rhizobium beringeri</name>
    <dbReference type="NCBI Taxonomy" id="3019934"/>
    <lineage>
        <taxon>Bacteria</taxon>
        <taxon>Pseudomonadati</taxon>
        <taxon>Pseudomonadota</taxon>
        <taxon>Alphaproteobacteria</taxon>
        <taxon>Hyphomicrobiales</taxon>
        <taxon>Rhizobiaceae</taxon>
        <taxon>Rhizobium/Agrobacterium group</taxon>
        <taxon>Rhizobium</taxon>
    </lineage>
</organism>
<sequence length="62" mass="6960">MTVKVSFKGSKSLQIPQAPPPTFLFLHNIQLSNNRQPLAVDKTRSKLAPRTQTSNPLIRLSF</sequence>
<dbReference type="Proteomes" id="UP000291302">
    <property type="component" value="Unassembled WGS sequence"/>
</dbReference>
<comment type="caution">
    <text evidence="1">The sequence shown here is derived from an EMBL/GenBank/DDBJ whole genome shotgun (WGS) entry which is preliminary data.</text>
</comment>
<keyword evidence="2" id="KW-1185">Reference proteome</keyword>
<protein>
    <submittedName>
        <fullName evidence="1">Uncharacterized protein</fullName>
    </submittedName>
</protein>
<evidence type="ECO:0000313" key="1">
    <source>
        <dbReference type="EMBL" id="TBE57519.1"/>
    </source>
</evidence>
<accession>A0ABY1XGT9</accession>
<gene>
    <name evidence="1" type="ORF">ELH03_37165</name>
</gene>
<feature type="non-terminal residue" evidence="1">
    <location>
        <position position="62"/>
    </location>
</feature>
<proteinExistence type="predicted"/>
<dbReference type="EMBL" id="SILG01000014">
    <property type="protein sequence ID" value="TBE57519.1"/>
    <property type="molecule type" value="Genomic_DNA"/>
</dbReference>
<evidence type="ECO:0000313" key="2">
    <source>
        <dbReference type="Proteomes" id="UP000291302"/>
    </source>
</evidence>